<reference evidence="4 5" key="1">
    <citation type="submission" date="2023-02" db="EMBL/GenBank/DDBJ databases">
        <title>Gemone sequence of Telluria chitinolytica ACM 3522T.</title>
        <authorList>
            <person name="Frediansyah A."/>
            <person name="Miess H."/>
            <person name="Gross H."/>
        </authorList>
    </citation>
    <scope>NUCLEOTIDE SEQUENCE [LARGE SCALE GENOMIC DNA]</scope>
    <source>
        <strain evidence="4 5">ACM 3522</strain>
    </source>
</reference>
<dbReference type="Pfam" id="PF01266">
    <property type="entry name" value="DAO"/>
    <property type="match status" value="1"/>
</dbReference>
<feature type="region of interest" description="Disordered" evidence="2">
    <location>
        <begin position="409"/>
        <end position="439"/>
    </location>
</feature>
<dbReference type="SUPFAM" id="SSF54373">
    <property type="entry name" value="FAD-linked reductases, C-terminal domain"/>
    <property type="match status" value="1"/>
</dbReference>
<dbReference type="Gene3D" id="3.30.9.10">
    <property type="entry name" value="D-Amino Acid Oxidase, subunit A, domain 2"/>
    <property type="match status" value="1"/>
</dbReference>
<sequence length="439" mass="47509">MKTIAVIGGGITGVTTAYALAQRGLAVTLFEQHRYPAMETSYANGGQLSASNAEVWNHWGTVRKGVAWMLRRDAPLLVRPHPTWHKLSWFAEFLAAVPRYRDNTVATARMAVAAREHLFAWAAQEGIAFDQRRQGILHIYRDKAAFDHAAQVTKLLAQGGLPRRGVTPQEMRAIEPTLAGDYYGGFYTESDSSGDIHKFTTGLARACQRHGVALLCQREVLALAVDDHGASVTVRHGEVQDTCSFDAAVVCAGTASRALAAMVGDRVNVYPVKGYSITVHLADSASQAAAPTVSLLDDATKLVASRFGQDRLRVAGTAEFAGYDRDIRQDRIRPLVEWVERCFPGVSTTSVVPWAGLRPMMPDTMPRVGRGRTPFVFYNTGHGHLGWTLSAATAETVAHDVYAAVEPAAGGGGPRWRPEAKGQAAGAGAHRGRLQENRV</sequence>
<dbReference type="NCBIfam" id="NF009074">
    <property type="entry name" value="PRK12409.1"/>
    <property type="match status" value="1"/>
</dbReference>
<evidence type="ECO:0000313" key="5">
    <source>
        <dbReference type="Proteomes" id="UP001216510"/>
    </source>
</evidence>
<gene>
    <name evidence="4" type="ORF">PX653_00215</name>
</gene>
<dbReference type="PANTHER" id="PTHR13847:SF289">
    <property type="entry name" value="GLYCINE OXIDASE"/>
    <property type="match status" value="1"/>
</dbReference>
<evidence type="ECO:0000256" key="2">
    <source>
        <dbReference type="SAM" id="MobiDB-lite"/>
    </source>
</evidence>
<dbReference type="Gene3D" id="3.50.50.60">
    <property type="entry name" value="FAD/NAD(P)-binding domain"/>
    <property type="match status" value="2"/>
</dbReference>
<organism evidence="4 5">
    <name type="scientific">Pseudoduganella chitinolytica</name>
    <dbReference type="NCBI Taxonomy" id="34070"/>
    <lineage>
        <taxon>Bacteria</taxon>
        <taxon>Pseudomonadati</taxon>
        <taxon>Pseudomonadota</taxon>
        <taxon>Betaproteobacteria</taxon>
        <taxon>Burkholderiales</taxon>
        <taxon>Oxalobacteraceae</taxon>
        <taxon>Telluria group</taxon>
        <taxon>Pseudoduganella</taxon>
    </lineage>
</organism>
<dbReference type="Proteomes" id="UP001216510">
    <property type="component" value="Chromosome"/>
</dbReference>
<name>A0ABY8BBG6_9BURK</name>
<dbReference type="InterPro" id="IPR036188">
    <property type="entry name" value="FAD/NAD-bd_sf"/>
</dbReference>
<dbReference type="SUPFAM" id="SSF51905">
    <property type="entry name" value="FAD/NAD(P)-binding domain"/>
    <property type="match status" value="1"/>
</dbReference>
<proteinExistence type="predicted"/>
<dbReference type="PANTHER" id="PTHR13847">
    <property type="entry name" value="SARCOSINE DEHYDROGENASE-RELATED"/>
    <property type="match status" value="1"/>
</dbReference>
<evidence type="ECO:0000259" key="3">
    <source>
        <dbReference type="Pfam" id="PF01266"/>
    </source>
</evidence>
<dbReference type="EMBL" id="CP119083">
    <property type="protein sequence ID" value="WEF33256.1"/>
    <property type="molecule type" value="Genomic_DNA"/>
</dbReference>
<evidence type="ECO:0000313" key="4">
    <source>
        <dbReference type="EMBL" id="WEF33256.1"/>
    </source>
</evidence>
<evidence type="ECO:0000256" key="1">
    <source>
        <dbReference type="ARBA" id="ARBA00023002"/>
    </source>
</evidence>
<keyword evidence="5" id="KW-1185">Reference proteome</keyword>
<dbReference type="EC" id="1.4.99.-" evidence="4"/>
<keyword evidence="1 4" id="KW-0560">Oxidoreductase</keyword>
<dbReference type="GO" id="GO:0016491">
    <property type="term" value="F:oxidoreductase activity"/>
    <property type="evidence" value="ECO:0007669"/>
    <property type="project" value="UniProtKB-KW"/>
</dbReference>
<accession>A0ABY8BBG6</accession>
<feature type="domain" description="FAD dependent oxidoreductase" evidence="3">
    <location>
        <begin position="4"/>
        <end position="398"/>
    </location>
</feature>
<dbReference type="RefSeq" id="WP_277415964.1">
    <property type="nucleotide sequence ID" value="NZ_CP119083.1"/>
</dbReference>
<protein>
    <submittedName>
        <fullName evidence="4">D-amino acid dehydrogenase</fullName>
        <ecNumber evidence="4">1.4.99.-</ecNumber>
    </submittedName>
</protein>
<dbReference type="InterPro" id="IPR006076">
    <property type="entry name" value="FAD-dep_OxRdtase"/>
</dbReference>